<keyword evidence="4 6" id="KW-1133">Transmembrane helix</keyword>
<reference evidence="8 9" key="1">
    <citation type="submission" date="2020-04" db="EMBL/GenBank/DDBJ databases">
        <title>Antimicrobial susceptibility and clonality of vaginal-derived multi-drug resistant Mobiluncus isolates in China.</title>
        <authorList>
            <person name="Zhang X."/>
        </authorList>
    </citation>
    <scope>NUCLEOTIDE SEQUENCE [LARGE SCALE GENOMIC DNA]</scope>
    <source>
        <strain evidence="8 9">13</strain>
    </source>
</reference>
<organism evidence="8 9">
    <name type="scientific">Mobiluncus mulieris</name>
    <dbReference type="NCBI Taxonomy" id="2052"/>
    <lineage>
        <taxon>Bacteria</taxon>
        <taxon>Bacillati</taxon>
        <taxon>Actinomycetota</taxon>
        <taxon>Actinomycetes</taxon>
        <taxon>Actinomycetales</taxon>
        <taxon>Actinomycetaceae</taxon>
        <taxon>Mobiluncus</taxon>
    </lineage>
</organism>
<dbReference type="EMBL" id="JABCUR010000010">
    <property type="protein sequence ID" value="NMW65782.1"/>
    <property type="molecule type" value="Genomic_DNA"/>
</dbReference>
<name>A0A7Y0U2V9_9ACTO</name>
<feature type="transmembrane region" description="Helical" evidence="6">
    <location>
        <begin position="262"/>
        <end position="279"/>
    </location>
</feature>
<comment type="subcellular location">
    <subcellularLocation>
        <location evidence="1">Membrane</location>
        <topology evidence="1">Multi-pass membrane protein</topology>
    </subcellularLocation>
</comment>
<evidence type="ECO:0000256" key="3">
    <source>
        <dbReference type="ARBA" id="ARBA00022692"/>
    </source>
</evidence>
<feature type="transmembrane region" description="Helical" evidence="6">
    <location>
        <begin position="130"/>
        <end position="159"/>
    </location>
</feature>
<feature type="domain" description="Cytochrome C biogenesis protein transmembrane" evidence="7">
    <location>
        <begin position="8"/>
        <end position="188"/>
    </location>
</feature>
<dbReference type="GO" id="GO:0017004">
    <property type="term" value="P:cytochrome complex assembly"/>
    <property type="evidence" value="ECO:0007669"/>
    <property type="project" value="InterPro"/>
</dbReference>
<dbReference type="InterPro" id="IPR003834">
    <property type="entry name" value="Cyt_c_assmbl_TM_dom"/>
</dbReference>
<dbReference type="PANTHER" id="PTHR31272:SF4">
    <property type="entry name" value="CYTOCHROME C-TYPE BIOGENESIS PROTEIN HI_1454-RELATED"/>
    <property type="match status" value="1"/>
</dbReference>
<gene>
    <name evidence="8" type="ORF">HHJ78_09755</name>
</gene>
<feature type="transmembrane region" description="Helical" evidence="6">
    <location>
        <begin position="44"/>
        <end position="70"/>
    </location>
</feature>
<protein>
    <submittedName>
        <fullName evidence="8">Cytochrome c biogenesis protein CcdA</fullName>
    </submittedName>
</protein>
<evidence type="ECO:0000313" key="9">
    <source>
        <dbReference type="Proteomes" id="UP000578252"/>
    </source>
</evidence>
<evidence type="ECO:0000256" key="1">
    <source>
        <dbReference type="ARBA" id="ARBA00004141"/>
    </source>
</evidence>
<feature type="transmembrane region" description="Helical" evidence="6">
    <location>
        <begin position="217"/>
        <end position="242"/>
    </location>
</feature>
<proteinExistence type="inferred from homology"/>
<dbReference type="PANTHER" id="PTHR31272">
    <property type="entry name" value="CYTOCHROME C-TYPE BIOGENESIS PROTEIN HI_1454-RELATED"/>
    <property type="match status" value="1"/>
</dbReference>
<evidence type="ECO:0000256" key="6">
    <source>
        <dbReference type="SAM" id="Phobius"/>
    </source>
</evidence>
<feature type="transmembrane region" description="Helical" evidence="6">
    <location>
        <begin position="165"/>
        <end position="189"/>
    </location>
</feature>
<evidence type="ECO:0000256" key="2">
    <source>
        <dbReference type="ARBA" id="ARBA00006143"/>
    </source>
</evidence>
<accession>A0A7Y0U2V9</accession>
<dbReference type="AlphaFoldDB" id="A0A7Y0U2V9"/>
<comment type="similarity">
    <text evidence="2">Belongs to the DsbD family.</text>
</comment>
<dbReference type="GO" id="GO:0016020">
    <property type="term" value="C:membrane"/>
    <property type="evidence" value="ECO:0007669"/>
    <property type="project" value="UniProtKB-SubCell"/>
</dbReference>
<sequence length="286" mass="30322">MDALPLAVAYAGGVLTLFSPCSALLIPSFFAYAFASRRTLLSRILVFFVGLLAGLLPLGVALGAIGAQLAASRATITLWCGIAVIIFGLWQALALPAPSWQEIAYALEPEKRRAARAARQHAPRDKTSPLAVFLLGLAYGLASTGCAGHITGAISVYVVSGGSPIVGFFIMLCFAAGMYTPVAILAFFWDRIPKNLVRPRPITVFGRPTTRGSVISGIVLVFLGVIMIFFGGGALSISVLSVEQQVALEIGATHLLSGVPNWLFVALVVLLIALLVVYLRGRRNQR</sequence>
<keyword evidence="5 6" id="KW-0472">Membrane</keyword>
<evidence type="ECO:0000256" key="5">
    <source>
        <dbReference type="ARBA" id="ARBA00023136"/>
    </source>
</evidence>
<comment type="caution">
    <text evidence="8">The sequence shown here is derived from an EMBL/GenBank/DDBJ whole genome shotgun (WGS) entry which is preliminary data.</text>
</comment>
<keyword evidence="3 6" id="KW-0812">Transmembrane</keyword>
<feature type="transmembrane region" description="Helical" evidence="6">
    <location>
        <begin position="6"/>
        <end position="32"/>
    </location>
</feature>
<feature type="transmembrane region" description="Helical" evidence="6">
    <location>
        <begin position="76"/>
        <end position="95"/>
    </location>
</feature>
<evidence type="ECO:0000313" key="8">
    <source>
        <dbReference type="EMBL" id="NMW65782.1"/>
    </source>
</evidence>
<dbReference type="Pfam" id="PF02683">
    <property type="entry name" value="DsbD_TM"/>
    <property type="match status" value="1"/>
</dbReference>
<dbReference type="RefSeq" id="WP_004014168.1">
    <property type="nucleotide sequence ID" value="NZ_JABCUQ010000027.1"/>
</dbReference>
<evidence type="ECO:0000259" key="7">
    <source>
        <dbReference type="Pfam" id="PF02683"/>
    </source>
</evidence>
<dbReference type="InterPro" id="IPR051790">
    <property type="entry name" value="Cytochrome_c-biogenesis_DsbD"/>
</dbReference>
<evidence type="ECO:0000256" key="4">
    <source>
        <dbReference type="ARBA" id="ARBA00022989"/>
    </source>
</evidence>
<dbReference type="Proteomes" id="UP000578252">
    <property type="component" value="Unassembled WGS sequence"/>
</dbReference>